<dbReference type="OrthoDB" id="9796020at2"/>
<dbReference type="InterPro" id="IPR051781">
    <property type="entry name" value="Metallo-dep_Hydrolase"/>
</dbReference>
<dbReference type="PANTHER" id="PTHR43135">
    <property type="entry name" value="ALPHA-D-RIBOSE 1-METHYLPHOSPHONATE 5-TRIPHOSPHATE DIPHOSPHATASE"/>
    <property type="match status" value="1"/>
</dbReference>
<gene>
    <name evidence="3" type="ORF">FRD01_19545</name>
</gene>
<reference evidence="3 4" key="1">
    <citation type="submission" date="2019-08" db="EMBL/GenBank/DDBJ databases">
        <authorList>
            <person name="Liang Q."/>
        </authorList>
    </citation>
    <scope>NUCLEOTIDE SEQUENCE [LARGE SCALE GENOMIC DNA]</scope>
    <source>
        <strain evidence="3 4">V1718</strain>
    </source>
</reference>
<dbReference type="KEGG" id="bbae:FRD01_19545"/>
<evidence type="ECO:0000313" key="4">
    <source>
        <dbReference type="Proteomes" id="UP000321595"/>
    </source>
</evidence>
<dbReference type="CDD" id="cd01309">
    <property type="entry name" value="Met_dep_hydrolase_C"/>
    <property type="match status" value="1"/>
</dbReference>
<organism evidence="3 4">
    <name type="scientific">Microvenator marinus</name>
    <dbReference type="NCBI Taxonomy" id="2600177"/>
    <lineage>
        <taxon>Bacteria</taxon>
        <taxon>Deltaproteobacteria</taxon>
        <taxon>Bradymonadales</taxon>
        <taxon>Microvenatoraceae</taxon>
        <taxon>Microvenator</taxon>
    </lineage>
</organism>
<dbReference type="InterPro" id="IPR006680">
    <property type="entry name" value="Amidohydro-rel"/>
</dbReference>
<proteinExistence type="predicted"/>
<dbReference type="GO" id="GO:0016810">
    <property type="term" value="F:hydrolase activity, acting on carbon-nitrogen (but not peptide) bonds"/>
    <property type="evidence" value="ECO:0007669"/>
    <property type="project" value="InterPro"/>
</dbReference>
<dbReference type="SUPFAM" id="SSF51556">
    <property type="entry name" value="Metallo-dependent hydrolases"/>
    <property type="match status" value="1"/>
</dbReference>
<dbReference type="Gene3D" id="3.20.20.140">
    <property type="entry name" value="Metal-dependent hydrolases"/>
    <property type="match status" value="1"/>
</dbReference>
<evidence type="ECO:0000256" key="1">
    <source>
        <dbReference type="SAM" id="SignalP"/>
    </source>
</evidence>
<feature type="chain" id="PRO_5022686885" evidence="1">
    <location>
        <begin position="20"/>
        <end position="471"/>
    </location>
</feature>
<feature type="signal peptide" evidence="1">
    <location>
        <begin position="1"/>
        <end position="19"/>
    </location>
</feature>
<evidence type="ECO:0000259" key="2">
    <source>
        <dbReference type="Pfam" id="PF01979"/>
    </source>
</evidence>
<dbReference type="Gene3D" id="2.30.40.10">
    <property type="entry name" value="Urease, subunit C, domain 1"/>
    <property type="match status" value="1"/>
</dbReference>
<evidence type="ECO:0000313" key="3">
    <source>
        <dbReference type="EMBL" id="QED29387.1"/>
    </source>
</evidence>
<protein>
    <submittedName>
        <fullName evidence="3">Amidohydrolase</fullName>
    </submittedName>
</protein>
<keyword evidence="3" id="KW-0378">Hydrolase</keyword>
<dbReference type="Proteomes" id="UP000321595">
    <property type="component" value="Chromosome"/>
</dbReference>
<keyword evidence="4" id="KW-1185">Reference proteome</keyword>
<dbReference type="PANTHER" id="PTHR43135:SF3">
    <property type="entry name" value="ALPHA-D-RIBOSE 1-METHYLPHOSPHONATE 5-TRIPHOSPHATE DIPHOSPHATASE"/>
    <property type="match status" value="1"/>
</dbReference>
<feature type="domain" description="Amidohydrolase-related" evidence="2">
    <location>
        <begin position="355"/>
        <end position="438"/>
    </location>
</feature>
<name>A0A5B8XW04_9DELT</name>
<dbReference type="SUPFAM" id="SSF51338">
    <property type="entry name" value="Composite domain of metallo-dependent hydrolases"/>
    <property type="match status" value="1"/>
</dbReference>
<keyword evidence="1" id="KW-0732">Signal</keyword>
<dbReference type="InterPro" id="IPR011059">
    <property type="entry name" value="Metal-dep_hydrolase_composite"/>
</dbReference>
<dbReference type="Pfam" id="PF01979">
    <property type="entry name" value="Amidohydro_1"/>
    <property type="match status" value="1"/>
</dbReference>
<sequence length="471" mass="51557">MTKRINLLLAAILGMSSCATPPQKPEIATTANAAPAKSWERPDLVPVKSETQNIVFRGATILTANGERLEEADLWIRDGKIVALGKDIEAPEAKEFDAKGRWLTPGLIDTHSHLGVYPVPGVEGHGDGNEATSPNTGQVHALQSVWPQDPGFYEALKGGVTALQILPGSANLVGGLSATLQMRPAVSAQAMVFPGAPLGMKMACGENPKRVYGQKGGPSTRMGTYAAFRQIFLKVKDYQRAQARFQAQHEAWKAKPGAKPTDEPQAPPRDVAMEHLSGVFKGEILAHVHCYRADEMVQILELAHEFGFPVRSFHHAVESYKIRDILAEWNVATSTWADWWGFKMEAYDAIPQNAGLLADSGAKAIIHSDDAIGIQRLNQEAAKAYYSALEAGLEVSEDEALRWITANAAWALGIDHLTGTLEEGKRADIVVWTHHPFSVYARPERVYVEGVLEFDRQNPKASWSDFLVEQQ</sequence>
<dbReference type="AlphaFoldDB" id="A0A5B8XW04"/>
<dbReference type="RefSeq" id="WP_146962620.1">
    <property type="nucleotide sequence ID" value="NZ_CP042467.1"/>
</dbReference>
<dbReference type="InterPro" id="IPR032466">
    <property type="entry name" value="Metal_Hydrolase"/>
</dbReference>
<dbReference type="PROSITE" id="PS51257">
    <property type="entry name" value="PROKAR_LIPOPROTEIN"/>
    <property type="match status" value="1"/>
</dbReference>
<accession>A0A5B8XW04</accession>
<dbReference type="EMBL" id="CP042467">
    <property type="protein sequence ID" value="QED29387.1"/>
    <property type="molecule type" value="Genomic_DNA"/>
</dbReference>